<keyword evidence="1 4" id="KW-0489">Methyltransferase</keyword>
<dbReference type="SUPFAM" id="SSF53335">
    <property type="entry name" value="S-adenosyl-L-methionine-dependent methyltransferases"/>
    <property type="match status" value="1"/>
</dbReference>
<keyword evidence="5" id="KW-1185">Reference proteome</keyword>
<evidence type="ECO:0000256" key="3">
    <source>
        <dbReference type="ARBA" id="ARBA00022691"/>
    </source>
</evidence>
<evidence type="ECO:0000256" key="1">
    <source>
        <dbReference type="ARBA" id="ARBA00022603"/>
    </source>
</evidence>
<dbReference type="PANTHER" id="PTHR43464:SF19">
    <property type="entry name" value="UBIQUINONE BIOSYNTHESIS O-METHYLTRANSFERASE, MITOCHONDRIAL"/>
    <property type="match status" value="1"/>
</dbReference>
<dbReference type="Proteomes" id="UP001162880">
    <property type="component" value="Unassembled WGS sequence"/>
</dbReference>
<organism evidence="4 5">
    <name type="scientific">Novosphingobium album</name>
    <name type="common">ex Hu et al. 2023</name>
    <dbReference type="NCBI Taxonomy" id="2930093"/>
    <lineage>
        <taxon>Bacteria</taxon>
        <taxon>Pseudomonadati</taxon>
        <taxon>Pseudomonadota</taxon>
        <taxon>Alphaproteobacteria</taxon>
        <taxon>Sphingomonadales</taxon>
        <taxon>Sphingomonadaceae</taxon>
        <taxon>Novosphingobium</taxon>
    </lineage>
</organism>
<protein>
    <submittedName>
        <fullName evidence="4">Class I SAM-dependent methyltransferase</fullName>
    </submittedName>
</protein>
<proteinExistence type="predicted"/>
<accession>A0ABT0AYV3</accession>
<dbReference type="GO" id="GO:0032259">
    <property type="term" value="P:methylation"/>
    <property type="evidence" value="ECO:0007669"/>
    <property type="project" value="UniProtKB-KW"/>
</dbReference>
<dbReference type="CDD" id="cd02440">
    <property type="entry name" value="AdoMet_MTases"/>
    <property type="match status" value="1"/>
</dbReference>
<dbReference type="EMBL" id="JALHLE010000005">
    <property type="protein sequence ID" value="MCJ2177894.1"/>
    <property type="molecule type" value="Genomic_DNA"/>
</dbReference>
<keyword evidence="2" id="KW-0808">Transferase</keyword>
<dbReference type="RefSeq" id="WP_243991287.1">
    <property type="nucleotide sequence ID" value="NZ_JALHLE010000005.1"/>
</dbReference>
<name>A0ABT0AYV3_9SPHN</name>
<keyword evidence="3" id="KW-0949">S-adenosyl-L-methionine</keyword>
<evidence type="ECO:0000313" key="5">
    <source>
        <dbReference type="Proteomes" id="UP001162880"/>
    </source>
</evidence>
<dbReference type="Pfam" id="PF13489">
    <property type="entry name" value="Methyltransf_23"/>
    <property type="match status" value="1"/>
</dbReference>
<comment type="caution">
    <text evidence="4">The sequence shown here is derived from an EMBL/GenBank/DDBJ whole genome shotgun (WGS) entry which is preliminary data.</text>
</comment>
<dbReference type="InterPro" id="IPR029063">
    <property type="entry name" value="SAM-dependent_MTases_sf"/>
</dbReference>
<reference evidence="4" key="1">
    <citation type="submission" date="2022-03" db="EMBL/GenBank/DDBJ databases">
        <title>Identification of a novel bacterium isolated from mangrove sediments.</title>
        <authorList>
            <person name="Pan X."/>
        </authorList>
    </citation>
    <scope>NUCLEOTIDE SEQUENCE</scope>
    <source>
        <strain evidence="4">B2580</strain>
    </source>
</reference>
<evidence type="ECO:0000313" key="4">
    <source>
        <dbReference type="EMBL" id="MCJ2177894.1"/>
    </source>
</evidence>
<dbReference type="GO" id="GO:0008168">
    <property type="term" value="F:methyltransferase activity"/>
    <property type="evidence" value="ECO:0007669"/>
    <property type="project" value="UniProtKB-KW"/>
</dbReference>
<dbReference type="PANTHER" id="PTHR43464">
    <property type="entry name" value="METHYLTRANSFERASE"/>
    <property type="match status" value="1"/>
</dbReference>
<evidence type="ECO:0000256" key="2">
    <source>
        <dbReference type="ARBA" id="ARBA00022679"/>
    </source>
</evidence>
<sequence>MATAGYVHDTYGNYVSGSERSAAIVAGLLVPLLSPASVLDVGCGTGGWLDAFRAAGVGEVHGVDGPWSPADKTLREGEFTRWNFEADGLTGPALPRERYDLVTSLEFVEHIDESRAEALADFLASQGDVLLISAAIPLQGGQHHVNERWPEYWTAKFARRGFRPFDAMRLALWDNPEVASWYRQNMILYFREGCMPEAVRSWGEELALQALDAPRAMVHPELYARTFGRLTYALTKPLSFVRMLLNEKRRGTRGNPDFANLTREP</sequence>
<gene>
    <name evidence="4" type="ORF">MTR64_04920</name>
</gene>
<dbReference type="Gene3D" id="3.40.50.150">
    <property type="entry name" value="Vaccinia Virus protein VP39"/>
    <property type="match status" value="1"/>
</dbReference>